<dbReference type="RefSeq" id="WP_124177371.1">
    <property type="nucleotide sequence ID" value="NZ_REFY01000002.1"/>
</dbReference>
<sequence length="450" mass="49762">MSSFIVDRITADGTSLECDVRPSADLERFVTGDPFRIDYDRSIEDVPEGILAIPVLANVCPVAWANGADVYVDEVDAAFARALEDVKASLLSMYDFLEGGTLYARRTIDPEMSSQPGASAGEAAGGSTSDPKSALLFTGGVDSTCSYVRHREERPTLVSVRGWTITPDPSDDEKWNDLRARVSSFADERDLETAFIESNVLSALDHPMLLAHYKRHVDGAWYSSVGHGLGLLGLCAPMAYVRGVDDLLVAATHWDGIDLEWGSRPDIDDHVRWTGTRCHHDAYDLTRQERLDLIADYVGTSTPELELQTCNVRMDGNCGECEKCYRTAVGLRLAGLEPTAHGYPFADGDYDEIRAALDSGEWVLGQDERHMWGDIRDRVRETEPSSENEAAFFEWLVEADLDELVADSRPPLSHRLFRAGARNAPTRVYNGVYPALKAAKIGADRVRSRR</sequence>
<keyword evidence="2" id="KW-1185">Reference proteome</keyword>
<dbReference type="Proteomes" id="UP000273828">
    <property type="component" value="Unassembled WGS sequence"/>
</dbReference>
<comment type="caution">
    <text evidence="1">The sequence shown here is derived from an EMBL/GenBank/DDBJ whole genome shotgun (WGS) entry which is preliminary data.</text>
</comment>
<dbReference type="AlphaFoldDB" id="A0A3N6LP92"/>
<evidence type="ECO:0000313" key="2">
    <source>
        <dbReference type="Proteomes" id="UP000273828"/>
    </source>
</evidence>
<protein>
    <submittedName>
        <fullName evidence="1">Uncharacterized protein</fullName>
    </submittedName>
</protein>
<dbReference type="OrthoDB" id="236780at2157"/>
<name>A0A3N6LP92_9EURY</name>
<proteinExistence type="predicted"/>
<gene>
    <name evidence="1" type="ORF">EA462_04485</name>
</gene>
<evidence type="ECO:0000313" key="1">
    <source>
        <dbReference type="EMBL" id="RQG91253.1"/>
    </source>
</evidence>
<accession>A0A3N6LP92</accession>
<organism evidence="1 2">
    <name type="scientific">Natrarchaeobius halalkaliphilus</name>
    <dbReference type="NCBI Taxonomy" id="1679091"/>
    <lineage>
        <taxon>Archaea</taxon>
        <taxon>Methanobacteriati</taxon>
        <taxon>Methanobacteriota</taxon>
        <taxon>Stenosarchaea group</taxon>
        <taxon>Halobacteria</taxon>
        <taxon>Halobacteriales</taxon>
        <taxon>Natrialbaceae</taxon>
        <taxon>Natrarchaeobius</taxon>
    </lineage>
</organism>
<reference evidence="1 2" key="1">
    <citation type="submission" date="2018-10" db="EMBL/GenBank/DDBJ databases">
        <title>Natrarchaeobius chitinivorans gen. nov., sp. nov., and Natrarchaeobius haloalkaliphilus sp. nov., alkaliphilic, chitin-utilizing haloarchaea from hypersaline alkaline lakes.</title>
        <authorList>
            <person name="Sorokin D.Y."/>
            <person name="Elcheninov A.G."/>
            <person name="Kostrikina N.A."/>
            <person name="Bale N.J."/>
            <person name="Sinninghe Damste J.S."/>
            <person name="Khijniak T.V."/>
            <person name="Kublanov I.V."/>
            <person name="Toshchakov S.V."/>
        </authorList>
    </citation>
    <scope>NUCLEOTIDE SEQUENCE [LARGE SCALE GENOMIC DNA]</scope>
    <source>
        <strain evidence="1 2">AArcht-Sl</strain>
    </source>
</reference>
<dbReference type="EMBL" id="REFY01000002">
    <property type="protein sequence ID" value="RQG91253.1"/>
    <property type="molecule type" value="Genomic_DNA"/>
</dbReference>